<evidence type="ECO:0000313" key="3">
    <source>
        <dbReference type="Proteomes" id="UP001166286"/>
    </source>
</evidence>
<name>A0AA39R0W1_9LECA</name>
<feature type="region of interest" description="Disordered" evidence="1">
    <location>
        <begin position="22"/>
        <end position="44"/>
    </location>
</feature>
<comment type="caution">
    <text evidence="2">The sequence shown here is derived from an EMBL/GenBank/DDBJ whole genome shotgun (WGS) entry which is preliminary data.</text>
</comment>
<dbReference type="AlphaFoldDB" id="A0AA39R0W1"/>
<protein>
    <submittedName>
        <fullName evidence="2">Uncharacterized protein</fullName>
    </submittedName>
</protein>
<evidence type="ECO:0000256" key="1">
    <source>
        <dbReference type="SAM" id="MobiDB-lite"/>
    </source>
</evidence>
<keyword evidence="3" id="KW-1185">Reference proteome</keyword>
<gene>
    <name evidence="2" type="ORF">JMJ35_005139</name>
</gene>
<feature type="compositionally biased region" description="Low complexity" evidence="1">
    <location>
        <begin position="24"/>
        <end position="39"/>
    </location>
</feature>
<organism evidence="2 3">
    <name type="scientific">Cladonia borealis</name>
    <dbReference type="NCBI Taxonomy" id="184061"/>
    <lineage>
        <taxon>Eukaryota</taxon>
        <taxon>Fungi</taxon>
        <taxon>Dikarya</taxon>
        <taxon>Ascomycota</taxon>
        <taxon>Pezizomycotina</taxon>
        <taxon>Lecanoromycetes</taxon>
        <taxon>OSLEUM clade</taxon>
        <taxon>Lecanoromycetidae</taxon>
        <taxon>Lecanorales</taxon>
        <taxon>Lecanorineae</taxon>
        <taxon>Cladoniaceae</taxon>
        <taxon>Cladonia</taxon>
    </lineage>
</organism>
<evidence type="ECO:0000313" key="2">
    <source>
        <dbReference type="EMBL" id="KAK0512011.1"/>
    </source>
</evidence>
<reference evidence="2" key="1">
    <citation type="submission" date="2023-03" db="EMBL/GenBank/DDBJ databases">
        <title>Complete genome of Cladonia borealis.</title>
        <authorList>
            <person name="Park H."/>
        </authorList>
    </citation>
    <scope>NUCLEOTIDE SEQUENCE</scope>
    <source>
        <strain evidence="2">ANT050790</strain>
    </source>
</reference>
<sequence>MICATPPSPATILARVREPHEFAPHSTSSTSTANNTSPSRPHTPIAEKVLTNHPLTLYAISRVTNWCVEKDVAPTVLSNTVLDILPEDPSDVAIRKLRNRCSYMAKAPYQRKSKKKALRDKALKLSPATWLGPTIIRVHDRYQYKKDRKYTQQVYQEYQERREFSDSTIAIHDFDTQPALVDWPIVNDEGYQIDPWKLPPIVSDDVSEIGTADGGSFDFPIPPPPRTPSPLRARTYFTAPVV</sequence>
<dbReference type="EMBL" id="JAFEKC020000011">
    <property type="protein sequence ID" value="KAK0512011.1"/>
    <property type="molecule type" value="Genomic_DNA"/>
</dbReference>
<accession>A0AA39R0W1</accession>
<proteinExistence type="predicted"/>
<dbReference type="Proteomes" id="UP001166286">
    <property type="component" value="Unassembled WGS sequence"/>
</dbReference>